<dbReference type="PANTHER" id="PTHR30383:SF27">
    <property type="entry name" value="SPORE GERMINATION LIPASE LIPC"/>
    <property type="match status" value="1"/>
</dbReference>
<evidence type="ECO:0000259" key="1">
    <source>
        <dbReference type="Pfam" id="PF13472"/>
    </source>
</evidence>
<keyword evidence="3" id="KW-1185">Reference proteome</keyword>
<dbReference type="Pfam" id="PF13472">
    <property type="entry name" value="Lipase_GDSL_2"/>
    <property type="match status" value="1"/>
</dbReference>
<dbReference type="EMBL" id="CP093362">
    <property type="protein sequence ID" value="UQS85714.1"/>
    <property type="molecule type" value="Genomic_DNA"/>
</dbReference>
<gene>
    <name evidence="2" type="ORF">MOO46_02150</name>
</gene>
<feature type="domain" description="SGNH hydrolase-type esterase" evidence="1">
    <location>
        <begin position="28"/>
        <end position="257"/>
    </location>
</feature>
<dbReference type="InterPro" id="IPR013830">
    <property type="entry name" value="SGNH_hydro"/>
</dbReference>
<dbReference type="SUPFAM" id="SSF52266">
    <property type="entry name" value="SGNH hydrolase"/>
    <property type="match status" value="1"/>
</dbReference>
<dbReference type="InterPro" id="IPR051532">
    <property type="entry name" value="Ester_Hydrolysis_Enzymes"/>
</dbReference>
<dbReference type="Gene3D" id="3.40.50.1110">
    <property type="entry name" value="SGNH hydrolase"/>
    <property type="match status" value="1"/>
</dbReference>
<dbReference type="Proteomes" id="UP000831859">
    <property type="component" value="Chromosome"/>
</dbReference>
<evidence type="ECO:0000313" key="2">
    <source>
        <dbReference type="EMBL" id="UQS85714.1"/>
    </source>
</evidence>
<organism evidence="2 3">
    <name type="scientific">Apilactobacillus apisilvae</name>
    <dbReference type="NCBI Taxonomy" id="2923364"/>
    <lineage>
        <taxon>Bacteria</taxon>
        <taxon>Bacillati</taxon>
        <taxon>Bacillota</taxon>
        <taxon>Bacilli</taxon>
        <taxon>Lactobacillales</taxon>
        <taxon>Lactobacillaceae</taxon>
        <taxon>Apilactobacillus</taxon>
    </lineage>
</organism>
<proteinExistence type="predicted"/>
<dbReference type="PANTHER" id="PTHR30383">
    <property type="entry name" value="THIOESTERASE 1/PROTEASE 1/LYSOPHOSPHOLIPASE L1"/>
    <property type="match status" value="1"/>
</dbReference>
<evidence type="ECO:0000313" key="3">
    <source>
        <dbReference type="Proteomes" id="UP000831859"/>
    </source>
</evidence>
<dbReference type="InterPro" id="IPR036514">
    <property type="entry name" value="SGNH_hydro_sf"/>
</dbReference>
<reference evidence="2 3" key="1">
    <citation type="journal article" date="2022" name="Int. J. Syst. Evol. Microbiol.">
        <title>Apilactobacillus apisilvae sp. nov., Nicolia spurrieriana gen. nov. sp. nov., Bombilactobacillus folatiphilus sp. nov. and Bombilactobacillus thymidiniphilus sp. nov., four new lactic acid bacterial isolates from stingless bees Tetragonula carbonaria and Austroplebeia australis.</title>
        <authorList>
            <person name="Oliphant S.A."/>
            <person name="Watson-Haigh N.S."/>
            <person name="Sumby K.M."/>
            <person name="Gardner J."/>
            <person name="Groom S."/>
            <person name="Jiranek V."/>
        </authorList>
    </citation>
    <scope>NUCLEOTIDE SEQUENCE [LARGE SCALE GENOMIC DNA]</scope>
    <source>
        <strain evidence="2 3">SG5_A10</strain>
    </source>
</reference>
<name>A0ABY4PIT0_9LACO</name>
<sequence length="278" mass="31888">MCGGFYVYKSVKSDTSHHYNNKKVTFVALGDSLTQGVGDTNNQGGYVGRIKNKLIKYDNAKVSVRNYGIAGQRSDQINERLLNNTDKLATNVKHANSIFLSAGGNDLLQTLQKNALVNDKDKFSISMNKSLNQYKNNLNSLIQHLRQVNKKSPIYIFSVYNPVYVYFPNVHAISEYVDKYNSVTSEIVNKQKKMHFVNINDLSYGQYKTESQRDKLAKDNNNDIDPLSIAKLYDDKSELNDYLSTKDHFHPNNLGYDFMTDKLFNSMQKYNDWYYIGS</sequence>
<accession>A0ABY4PIT0</accession>
<protein>
    <submittedName>
        <fullName evidence="2">GDSL-type esterase/lipase family protein</fullName>
    </submittedName>
</protein>